<evidence type="ECO:0000313" key="3">
    <source>
        <dbReference type="Proteomes" id="UP000054399"/>
    </source>
</evidence>
<protein>
    <recommendedName>
        <fullName evidence="4">NAD(P)-binding protein</fullName>
    </recommendedName>
</protein>
<accession>A0ABR3BJ56</accession>
<reference evidence="2" key="1">
    <citation type="submission" date="2015-01" db="EMBL/GenBank/DDBJ databases">
        <authorList>
            <consortium name="The Broad Institute Genomics Platform"/>
            <person name="Cuomo C."/>
            <person name="Litvintseva A."/>
            <person name="Chen Y."/>
            <person name="Heitman J."/>
            <person name="Sun S."/>
            <person name="Springer D."/>
            <person name="Dromer F."/>
            <person name="Young S."/>
            <person name="Zeng Q."/>
            <person name="Gargeya S."/>
            <person name="Abouelleil A."/>
            <person name="Alvarado L."/>
            <person name="Chapman S.B."/>
            <person name="Gainer-Dewar J."/>
            <person name="Goldberg J."/>
            <person name="Griggs A."/>
            <person name="Gujja S."/>
            <person name="Hansen M."/>
            <person name="Howarth C."/>
            <person name="Imamovic A."/>
            <person name="Larimer J."/>
            <person name="Murphy C."/>
            <person name="Naylor J."/>
            <person name="Pearson M."/>
            <person name="Priest M."/>
            <person name="Roberts A."/>
            <person name="Saif S."/>
            <person name="Shea T."/>
            <person name="Sykes S."/>
            <person name="Wortman J."/>
            <person name="Nusbaum C."/>
            <person name="Birren B."/>
        </authorList>
    </citation>
    <scope>NUCLEOTIDE SEQUENCE</scope>
    <source>
        <strain evidence="2">IND107</strain>
    </source>
</reference>
<evidence type="ECO:0008006" key="4">
    <source>
        <dbReference type="Google" id="ProtNLM"/>
    </source>
</evidence>
<comment type="caution">
    <text evidence="2">The sequence shown here is derived from an EMBL/GenBank/DDBJ whole genome shotgun (WGS) entry which is preliminary data.</text>
</comment>
<dbReference type="PANTHER" id="PTHR42760:SF124">
    <property type="entry name" value="SHORT-CHAIN DEHYDROGENASE_REDUCTASE"/>
    <property type="match status" value="1"/>
</dbReference>
<dbReference type="RefSeq" id="XP_066611207.1">
    <property type="nucleotide sequence ID" value="XM_066760935.1"/>
</dbReference>
<proteinExistence type="inferred from homology"/>
<comment type="similarity">
    <text evidence="1">Belongs to the short-chain dehydrogenases/reductases (SDR) family.</text>
</comment>
<dbReference type="InterPro" id="IPR036291">
    <property type="entry name" value="NAD(P)-bd_dom_sf"/>
</dbReference>
<sequence>MTTKKDLAGVAIITGAGGEGIGPAIAAALVRGGCNYLAITDIDAKSLEGTAASLLQINPNIHILAKPCDVSNPQSVDAFFDEVEKRFGRIDYAVNNAGIIGPEGTSSELSVEGFDQINGVNYKGVWLCSRRELKMMKKQNFLTEGPRKQRGSIVNVSSQLALVGRKGAPAYCASKSAITGLTRCDAIDHSHLQIRVNALCPGIVATPMNVRADAPTDEPYSYLAAEIRRSPMGRLGQPEEIADVCSFLLSEKASFVQGATWVVDGGYIIQ</sequence>
<dbReference type="GeneID" id="91993363"/>
<dbReference type="SUPFAM" id="SSF51735">
    <property type="entry name" value="NAD(P)-binding Rossmann-fold domains"/>
    <property type="match status" value="1"/>
</dbReference>
<reference evidence="2" key="2">
    <citation type="submission" date="2024-01" db="EMBL/GenBank/DDBJ databases">
        <title>Comparative genomics of Cryptococcus and Kwoniella reveals pathogenesis evolution and contrasting modes of karyotype evolution via chromosome fusion or intercentromeric recombination.</title>
        <authorList>
            <person name="Coelho M.A."/>
            <person name="David-Palma M."/>
            <person name="Shea T."/>
            <person name="Bowers K."/>
            <person name="Mcginley-Smith S."/>
            <person name="Mohammad A.W."/>
            <person name="Gnirke A."/>
            <person name="Yurkov A.M."/>
            <person name="Nowrousian M."/>
            <person name="Sun S."/>
            <person name="Cuomo C.A."/>
            <person name="Heitman J."/>
        </authorList>
    </citation>
    <scope>NUCLEOTIDE SEQUENCE</scope>
    <source>
        <strain evidence="2">IND107</strain>
    </source>
</reference>
<keyword evidence="3" id="KW-1185">Reference proteome</keyword>
<evidence type="ECO:0000313" key="2">
    <source>
        <dbReference type="EMBL" id="KAL0240708.1"/>
    </source>
</evidence>
<dbReference type="Pfam" id="PF13561">
    <property type="entry name" value="adh_short_C2"/>
    <property type="match status" value="1"/>
</dbReference>
<gene>
    <name evidence="2" type="ORF">I308_106508</name>
</gene>
<dbReference type="Gene3D" id="3.40.50.720">
    <property type="entry name" value="NAD(P)-binding Rossmann-like Domain"/>
    <property type="match status" value="1"/>
</dbReference>
<dbReference type="CDD" id="cd05233">
    <property type="entry name" value="SDR_c"/>
    <property type="match status" value="1"/>
</dbReference>
<organism evidence="2 3">
    <name type="scientific">Cryptococcus tetragattii IND107</name>
    <dbReference type="NCBI Taxonomy" id="1296105"/>
    <lineage>
        <taxon>Eukaryota</taxon>
        <taxon>Fungi</taxon>
        <taxon>Dikarya</taxon>
        <taxon>Basidiomycota</taxon>
        <taxon>Agaricomycotina</taxon>
        <taxon>Tremellomycetes</taxon>
        <taxon>Tremellales</taxon>
        <taxon>Cryptococcaceae</taxon>
        <taxon>Cryptococcus</taxon>
        <taxon>Cryptococcus gattii species complex</taxon>
    </lineage>
</organism>
<evidence type="ECO:0000256" key="1">
    <source>
        <dbReference type="ARBA" id="ARBA00006484"/>
    </source>
</evidence>
<dbReference type="EMBL" id="ATAM02000013">
    <property type="protein sequence ID" value="KAL0240708.1"/>
    <property type="molecule type" value="Genomic_DNA"/>
</dbReference>
<dbReference type="Proteomes" id="UP000054399">
    <property type="component" value="Unassembled WGS sequence"/>
</dbReference>
<dbReference type="PANTHER" id="PTHR42760">
    <property type="entry name" value="SHORT-CHAIN DEHYDROGENASES/REDUCTASES FAMILY MEMBER"/>
    <property type="match status" value="1"/>
</dbReference>
<dbReference type="PRINTS" id="PR00081">
    <property type="entry name" value="GDHRDH"/>
</dbReference>
<dbReference type="PRINTS" id="PR00080">
    <property type="entry name" value="SDRFAMILY"/>
</dbReference>
<name>A0ABR3BJ56_9TREE</name>
<dbReference type="InterPro" id="IPR002347">
    <property type="entry name" value="SDR_fam"/>
</dbReference>